<evidence type="ECO:0000259" key="2">
    <source>
        <dbReference type="Pfam" id="PF08327"/>
    </source>
</evidence>
<organism evidence="3 4">
    <name type="scientific">Sphingobacterium kitahiroshimense</name>
    <dbReference type="NCBI Taxonomy" id="470446"/>
    <lineage>
        <taxon>Bacteria</taxon>
        <taxon>Pseudomonadati</taxon>
        <taxon>Bacteroidota</taxon>
        <taxon>Sphingobacteriia</taxon>
        <taxon>Sphingobacteriales</taxon>
        <taxon>Sphingobacteriaceae</taxon>
        <taxon>Sphingobacterium</taxon>
    </lineage>
</organism>
<protein>
    <submittedName>
        <fullName evidence="3">SRPBCC domain-containing protein</fullName>
    </submittedName>
</protein>
<evidence type="ECO:0000313" key="3">
    <source>
        <dbReference type="EMBL" id="MEN5378445.1"/>
    </source>
</evidence>
<keyword evidence="4" id="KW-1185">Reference proteome</keyword>
<dbReference type="Pfam" id="PF08327">
    <property type="entry name" value="AHSA1"/>
    <property type="match status" value="1"/>
</dbReference>
<comment type="caution">
    <text evidence="3">The sequence shown here is derived from an EMBL/GenBank/DDBJ whole genome shotgun (WGS) entry which is preliminary data.</text>
</comment>
<dbReference type="RefSeq" id="WP_183917155.1">
    <property type="nucleotide sequence ID" value="NZ_JBDJLH010000012.1"/>
</dbReference>
<dbReference type="EMBL" id="JBDJNQ010000006">
    <property type="protein sequence ID" value="MEN5378445.1"/>
    <property type="molecule type" value="Genomic_DNA"/>
</dbReference>
<dbReference type="Gene3D" id="3.30.530.20">
    <property type="match status" value="1"/>
</dbReference>
<accession>A0ABV0BV82</accession>
<dbReference type="Proteomes" id="UP001409291">
    <property type="component" value="Unassembled WGS sequence"/>
</dbReference>
<comment type="similarity">
    <text evidence="1">Belongs to the AHA1 family.</text>
</comment>
<evidence type="ECO:0000313" key="4">
    <source>
        <dbReference type="Proteomes" id="UP001409291"/>
    </source>
</evidence>
<feature type="domain" description="Activator of Hsp90 ATPase homologue 1/2-like C-terminal" evidence="2">
    <location>
        <begin position="11"/>
        <end position="134"/>
    </location>
</feature>
<dbReference type="InterPro" id="IPR023393">
    <property type="entry name" value="START-like_dom_sf"/>
</dbReference>
<dbReference type="InterPro" id="IPR013538">
    <property type="entry name" value="ASHA1/2-like_C"/>
</dbReference>
<name>A0ABV0BV82_9SPHI</name>
<dbReference type="SUPFAM" id="SSF55961">
    <property type="entry name" value="Bet v1-like"/>
    <property type="match status" value="1"/>
</dbReference>
<gene>
    <name evidence="3" type="ORF">ABE541_14365</name>
</gene>
<sequence>MSTITVSADINAPLEYVWKLFSKPEHIIHWNAASDDWETTSVSNDLRNGGRFSFHMAAKDKSFDFNFEGQYDEVRPLRHIAYTLGDNRKVSTTFFENKNVVTIVQSFDSETSHSEEQQHSGWQAILNNFKKYVEAQFQQKDA</sequence>
<reference evidence="3 4" key="1">
    <citation type="submission" date="2024-04" db="EMBL/GenBank/DDBJ databases">
        <title>WGS of bacteria from Torrens River.</title>
        <authorList>
            <person name="Wyrsch E.R."/>
            <person name="Drigo B."/>
        </authorList>
    </citation>
    <scope>NUCLEOTIDE SEQUENCE [LARGE SCALE GENOMIC DNA]</scope>
    <source>
        <strain evidence="3 4">TWI391</strain>
    </source>
</reference>
<proteinExistence type="inferred from homology"/>
<evidence type="ECO:0000256" key="1">
    <source>
        <dbReference type="ARBA" id="ARBA00006817"/>
    </source>
</evidence>